<dbReference type="AlphaFoldDB" id="A0A4P9W0Y1"/>
<evidence type="ECO:0000313" key="3">
    <source>
        <dbReference type="Proteomes" id="UP000269721"/>
    </source>
</evidence>
<feature type="compositionally biased region" description="Basic and acidic residues" evidence="1">
    <location>
        <begin position="155"/>
        <end position="180"/>
    </location>
</feature>
<organism evidence="2 3">
    <name type="scientific">Blyttiomyces helicus</name>
    <dbReference type="NCBI Taxonomy" id="388810"/>
    <lineage>
        <taxon>Eukaryota</taxon>
        <taxon>Fungi</taxon>
        <taxon>Fungi incertae sedis</taxon>
        <taxon>Chytridiomycota</taxon>
        <taxon>Chytridiomycota incertae sedis</taxon>
        <taxon>Chytridiomycetes</taxon>
        <taxon>Chytridiomycetes incertae sedis</taxon>
        <taxon>Blyttiomyces</taxon>
    </lineage>
</organism>
<accession>A0A4P9W0Y1</accession>
<feature type="region of interest" description="Disordered" evidence="1">
    <location>
        <begin position="61"/>
        <end position="91"/>
    </location>
</feature>
<dbReference type="EMBL" id="KZ999222">
    <property type="protein sequence ID" value="RKO85292.1"/>
    <property type="molecule type" value="Genomic_DNA"/>
</dbReference>
<feature type="compositionally biased region" description="Basic and acidic residues" evidence="1">
    <location>
        <begin position="65"/>
        <end position="75"/>
    </location>
</feature>
<gene>
    <name evidence="2" type="ORF">BDK51DRAFT_49958</name>
</gene>
<proteinExistence type="predicted"/>
<feature type="region of interest" description="Disordered" evidence="1">
    <location>
        <begin position="154"/>
        <end position="191"/>
    </location>
</feature>
<keyword evidence="3" id="KW-1185">Reference proteome</keyword>
<dbReference type="Proteomes" id="UP000269721">
    <property type="component" value="Unassembled WGS sequence"/>
</dbReference>
<sequence>MQEAVALSDCAGFAIGVESSPNRATPHRLHRLLLAISPQTAHHPPPILHPRLLPLSLPVRRRPHAPREDHPHDPSVHCATDGPPHRSSTRNYFPFEFPPVFSESSAPSLEEIVERELDVAGSRRVGDPIRGKRFDMSCLDVIAREIAEAYAAVGEGEKREQEDSNNERDTGSQKRQRFDSPDLEEDDIPLAARVSRGKVKSKVLGGGCRQQSSSSGSPAPVDLGILPCSRDGCELMFATIKALQQHCVEAHPVVDGMDAV</sequence>
<evidence type="ECO:0000313" key="2">
    <source>
        <dbReference type="EMBL" id="RKO85292.1"/>
    </source>
</evidence>
<evidence type="ECO:0000256" key="1">
    <source>
        <dbReference type="SAM" id="MobiDB-lite"/>
    </source>
</evidence>
<name>A0A4P9W0Y1_9FUNG</name>
<reference evidence="3" key="1">
    <citation type="journal article" date="2018" name="Nat. Microbiol.">
        <title>Leveraging single-cell genomics to expand the fungal tree of life.</title>
        <authorList>
            <person name="Ahrendt S.R."/>
            <person name="Quandt C.A."/>
            <person name="Ciobanu D."/>
            <person name="Clum A."/>
            <person name="Salamov A."/>
            <person name="Andreopoulos B."/>
            <person name="Cheng J.F."/>
            <person name="Woyke T."/>
            <person name="Pelin A."/>
            <person name="Henrissat B."/>
            <person name="Reynolds N.K."/>
            <person name="Benny G.L."/>
            <person name="Smith M.E."/>
            <person name="James T.Y."/>
            <person name="Grigoriev I.V."/>
        </authorList>
    </citation>
    <scope>NUCLEOTIDE SEQUENCE [LARGE SCALE GENOMIC DNA]</scope>
</reference>
<protein>
    <submittedName>
        <fullName evidence="2">Uncharacterized protein</fullName>
    </submittedName>
</protein>